<keyword evidence="6 7" id="KW-0326">Glycosidase</keyword>
<keyword evidence="13" id="KW-1185">Reference proteome</keyword>
<dbReference type="STRING" id="101127.A0A1X2GTN4"/>
<comment type="similarity">
    <text evidence="2 7">Belongs to the glycosyl hydrolase 20 family.</text>
</comment>
<dbReference type="SUPFAM" id="SSF55545">
    <property type="entry name" value="beta-N-acetylhexosaminidase-like domain"/>
    <property type="match status" value="1"/>
</dbReference>
<dbReference type="EC" id="3.2.1.52" evidence="7"/>
<evidence type="ECO:0000313" key="13">
    <source>
        <dbReference type="Proteomes" id="UP000242146"/>
    </source>
</evidence>
<evidence type="ECO:0000313" key="12">
    <source>
        <dbReference type="EMBL" id="ORX61372.1"/>
    </source>
</evidence>
<evidence type="ECO:0000256" key="9">
    <source>
        <dbReference type="SAM" id="SignalP"/>
    </source>
</evidence>
<dbReference type="SUPFAM" id="SSF51445">
    <property type="entry name" value="(Trans)glycosidases"/>
    <property type="match status" value="1"/>
</dbReference>
<feature type="domain" description="Beta-hexosaminidase eukaryotic type N-terminal" evidence="11">
    <location>
        <begin position="30"/>
        <end position="148"/>
    </location>
</feature>
<protein>
    <recommendedName>
        <fullName evidence="7">Beta-hexosaminidase</fullName>
        <ecNumber evidence="7">3.2.1.52</ecNumber>
    </recommendedName>
</protein>
<dbReference type="GO" id="GO:0030203">
    <property type="term" value="P:glycosaminoglycan metabolic process"/>
    <property type="evidence" value="ECO:0007669"/>
    <property type="project" value="TreeGrafter"/>
</dbReference>
<feature type="active site" description="Proton donor" evidence="8">
    <location>
        <position position="342"/>
    </location>
</feature>
<dbReference type="Proteomes" id="UP000242146">
    <property type="component" value="Unassembled WGS sequence"/>
</dbReference>
<keyword evidence="4 7" id="KW-0378">Hydrolase</keyword>
<dbReference type="PANTHER" id="PTHR22600">
    <property type="entry name" value="BETA-HEXOSAMINIDASE"/>
    <property type="match status" value="1"/>
</dbReference>
<dbReference type="Gene3D" id="3.20.20.80">
    <property type="entry name" value="Glycosidases"/>
    <property type="match status" value="1"/>
</dbReference>
<proteinExistence type="inferred from homology"/>
<dbReference type="PRINTS" id="PR00738">
    <property type="entry name" value="GLHYDRLASE20"/>
</dbReference>
<comment type="caution">
    <text evidence="12">The sequence shown here is derived from an EMBL/GenBank/DDBJ whole genome shotgun (WGS) entry which is preliminary data.</text>
</comment>
<evidence type="ECO:0000256" key="4">
    <source>
        <dbReference type="ARBA" id="ARBA00022801"/>
    </source>
</evidence>
<dbReference type="Pfam" id="PF14845">
    <property type="entry name" value="Glycohydro_20b2"/>
    <property type="match status" value="1"/>
</dbReference>
<dbReference type="Gene3D" id="3.30.379.10">
    <property type="entry name" value="Chitobiase/beta-hexosaminidase domain 2-like"/>
    <property type="match status" value="1"/>
</dbReference>
<dbReference type="GO" id="GO:0016020">
    <property type="term" value="C:membrane"/>
    <property type="evidence" value="ECO:0007669"/>
    <property type="project" value="TreeGrafter"/>
</dbReference>
<keyword evidence="3 9" id="KW-0732">Signal</keyword>
<evidence type="ECO:0000256" key="7">
    <source>
        <dbReference type="PIRNR" id="PIRNR001093"/>
    </source>
</evidence>
<feature type="chain" id="PRO_5012145919" description="Beta-hexosaminidase" evidence="9">
    <location>
        <begin position="22"/>
        <end position="603"/>
    </location>
</feature>
<dbReference type="InterPro" id="IPR017853">
    <property type="entry name" value="GH"/>
</dbReference>
<evidence type="ECO:0000256" key="2">
    <source>
        <dbReference type="ARBA" id="ARBA00006285"/>
    </source>
</evidence>
<evidence type="ECO:0000259" key="11">
    <source>
        <dbReference type="Pfam" id="PF14845"/>
    </source>
</evidence>
<evidence type="ECO:0000256" key="6">
    <source>
        <dbReference type="ARBA" id="ARBA00023295"/>
    </source>
</evidence>
<dbReference type="InterPro" id="IPR025705">
    <property type="entry name" value="Beta_hexosaminidase_sua/sub"/>
</dbReference>
<evidence type="ECO:0000256" key="3">
    <source>
        <dbReference type="ARBA" id="ARBA00022729"/>
    </source>
</evidence>
<evidence type="ECO:0000256" key="1">
    <source>
        <dbReference type="ARBA" id="ARBA00001231"/>
    </source>
</evidence>
<evidence type="ECO:0000256" key="5">
    <source>
        <dbReference type="ARBA" id="ARBA00023180"/>
    </source>
</evidence>
<evidence type="ECO:0000259" key="10">
    <source>
        <dbReference type="Pfam" id="PF00728"/>
    </source>
</evidence>
<dbReference type="Pfam" id="PF00728">
    <property type="entry name" value="Glyco_hydro_20"/>
    <property type="match status" value="1"/>
</dbReference>
<feature type="signal peptide" evidence="9">
    <location>
        <begin position="1"/>
        <end position="21"/>
    </location>
</feature>
<organism evidence="12 13">
    <name type="scientific">Hesseltinella vesiculosa</name>
    <dbReference type="NCBI Taxonomy" id="101127"/>
    <lineage>
        <taxon>Eukaryota</taxon>
        <taxon>Fungi</taxon>
        <taxon>Fungi incertae sedis</taxon>
        <taxon>Mucoromycota</taxon>
        <taxon>Mucoromycotina</taxon>
        <taxon>Mucoromycetes</taxon>
        <taxon>Mucorales</taxon>
        <taxon>Cunninghamellaceae</taxon>
        <taxon>Hesseltinella</taxon>
    </lineage>
</organism>
<dbReference type="InterPro" id="IPR029019">
    <property type="entry name" value="HEX_eukaryotic_N"/>
</dbReference>
<sequence length="603" mass="68167">MKLRLTVSVLLGGLYTTFVQAKDGNYLGYLWPVPQSVNYGKWDLPIDLSFHMIGPNNDILNNAMQRYSMLLTKEHWQQVQVPFRQTPSKAQVHAKLISLTIEVDQLKAPLAMDVDESYTLTIPLHSHAQLKAHTVWGALRGLETFVQLVQHDVNQDERDDDGEVDVDREIGLHNLVIANAPITIHDKPAYSHRGLMLDTARNYFPVFHWHLADSQSFPLELDDAPELAGSAAYVFQGKRLVYRKRDVQQILAYGYERGIRVIPEIDMPGHTASWALSHEDIVTCAGLYYLDPTNAWANRLAAEPGSGQLNPIKKKTYDIVGKVIKNVAELFPDAYIHGGADEPVYNCWDKDASVTDYMKQHNKTHDDLLAMFLARELTMIHSHGKKSMLWEDAVTLNNLPIPKDVLLQVWTNPLQVAVKKGYDVIASNSNFWYLDCGHGGWSGNDTSYSDQLPPTIPDDLQKMLEKYDATGNYNSQNFGGPGGDWCSPFKSWQRVYSYNLNYNLTKDERARVKGGEVALWAEQTDHTSLDGRLWPRTAAAAEVLWSGNEDENGHMRDIGVAMPRMFDWRYRLVARGINAEAVQPLWCGQNPHMCDAAYPAVFL</sequence>
<dbReference type="GO" id="GO:0004563">
    <property type="term" value="F:beta-N-acetylhexosaminidase activity"/>
    <property type="evidence" value="ECO:0007669"/>
    <property type="project" value="UniProtKB-EC"/>
</dbReference>
<dbReference type="GO" id="GO:0005975">
    <property type="term" value="P:carbohydrate metabolic process"/>
    <property type="evidence" value="ECO:0007669"/>
    <property type="project" value="InterPro"/>
</dbReference>
<dbReference type="PANTHER" id="PTHR22600:SF26">
    <property type="entry name" value="BETA-N-ACETYLHEXOSAMINIDASE"/>
    <property type="match status" value="1"/>
</dbReference>
<dbReference type="AlphaFoldDB" id="A0A1X2GTN4"/>
<gene>
    <name evidence="12" type="ORF">DM01DRAFT_256472</name>
</gene>
<name>A0A1X2GTN4_9FUNG</name>
<dbReference type="InterPro" id="IPR015883">
    <property type="entry name" value="Glyco_hydro_20_cat"/>
</dbReference>
<comment type="catalytic activity">
    <reaction evidence="1 7">
        <text>Hydrolysis of terminal non-reducing N-acetyl-D-hexosamine residues in N-acetyl-beta-D-hexosaminides.</text>
        <dbReference type="EC" id="3.2.1.52"/>
    </reaction>
</comment>
<accession>A0A1X2GTN4</accession>
<dbReference type="PIRSF" id="PIRSF001093">
    <property type="entry name" value="B-hxosamndse_ab_euk"/>
    <property type="match status" value="1"/>
</dbReference>
<keyword evidence="5" id="KW-0325">Glycoprotein</keyword>
<dbReference type="InterPro" id="IPR029018">
    <property type="entry name" value="Hex-like_dom2"/>
</dbReference>
<dbReference type="EMBL" id="MCGT01000003">
    <property type="protein sequence ID" value="ORX61372.1"/>
    <property type="molecule type" value="Genomic_DNA"/>
</dbReference>
<evidence type="ECO:0000256" key="8">
    <source>
        <dbReference type="PIRSR" id="PIRSR001093-1"/>
    </source>
</evidence>
<feature type="domain" description="Glycoside hydrolase family 20 catalytic" evidence="10">
    <location>
        <begin position="190"/>
        <end position="547"/>
    </location>
</feature>
<reference evidence="12 13" key="1">
    <citation type="submission" date="2016-07" db="EMBL/GenBank/DDBJ databases">
        <title>Pervasive Adenine N6-methylation of Active Genes in Fungi.</title>
        <authorList>
            <consortium name="DOE Joint Genome Institute"/>
            <person name="Mondo S.J."/>
            <person name="Dannebaum R.O."/>
            <person name="Kuo R.C."/>
            <person name="Labutti K."/>
            <person name="Haridas S."/>
            <person name="Kuo A."/>
            <person name="Salamov A."/>
            <person name="Ahrendt S.R."/>
            <person name="Lipzen A."/>
            <person name="Sullivan W."/>
            <person name="Andreopoulos W.B."/>
            <person name="Clum A."/>
            <person name="Lindquist E."/>
            <person name="Daum C."/>
            <person name="Ramamoorthy G.K."/>
            <person name="Gryganskyi A."/>
            <person name="Culley D."/>
            <person name="Magnuson J.K."/>
            <person name="James T.Y."/>
            <person name="O'Malley M.A."/>
            <person name="Stajich J.E."/>
            <person name="Spatafora J.W."/>
            <person name="Visel A."/>
            <person name="Grigoriev I.V."/>
        </authorList>
    </citation>
    <scope>NUCLEOTIDE SEQUENCE [LARGE SCALE GENOMIC DNA]</scope>
    <source>
        <strain evidence="12 13">NRRL 3301</strain>
    </source>
</reference>
<dbReference type="OrthoDB" id="428480at2759"/>